<dbReference type="Proteomes" id="UP001558613">
    <property type="component" value="Unassembled WGS sequence"/>
</dbReference>
<feature type="compositionally biased region" description="Polar residues" evidence="1">
    <location>
        <begin position="48"/>
        <end position="70"/>
    </location>
</feature>
<organism evidence="2 3">
    <name type="scientific">Cirrhinus molitorella</name>
    <name type="common">mud carp</name>
    <dbReference type="NCBI Taxonomy" id="172907"/>
    <lineage>
        <taxon>Eukaryota</taxon>
        <taxon>Metazoa</taxon>
        <taxon>Chordata</taxon>
        <taxon>Craniata</taxon>
        <taxon>Vertebrata</taxon>
        <taxon>Euteleostomi</taxon>
        <taxon>Actinopterygii</taxon>
        <taxon>Neopterygii</taxon>
        <taxon>Teleostei</taxon>
        <taxon>Ostariophysi</taxon>
        <taxon>Cypriniformes</taxon>
        <taxon>Cyprinidae</taxon>
        <taxon>Labeoninae</taxon>
        <taxon>Labeonini</taxon>
        <taxon>Cirrhinus</taxon>
    </lineage>
</organism>
<name>A0ABR3N9C1_9TELE</name>
<keyword evidence="3" id="KW-1185">Reference proteome</keyword>
<evidence type="ECO:0000313" key="3">
    <source>
        <dbReference type="Proteomes" id="UP001558613"/>
    </source>
</evidence>
<protein>
    <submittedName>
        <fullName evidence="2">Uncharacterized protein</fullName>
    </submittedName>
</protein>
<proteinExistence type="predicted"/>
<gene>
    <name evidence="2" type="ORF">QQF64_029198</name>
</gene>
<evidence type="ECO:0000313" key="2">
    <source>
        <dbReference type="EMBL" id="KAL1273336.1"/>
    </source>
</evidence>
<feature type="compositionally biased region" description="Gly residues" evidence="1">
    <location>
        <begin position="1"/>
        <end position="11"/>
    </location>
</feature>
<evidence type="ECO:0000256" key="1">
    <source>
        <dbReference type="SAM" id="MobiDB-lite"/>
    </source>
</evidence>
<accession>A0ABR3N9C1</accession>
<sequence length="93" mass="10460">MSGETGGGNVKGSGRERLSESSAWQKKIKPRLSGRLNDPRRHVKRFSADSQRSANTRGERLSTNPTQNLHTRGHSTAHPNTRRQRLAETRNRS</sequence>
<comment type="caution">
    <text evidence="2">The sequence shown here is derived from an EMBL/GenBank/DDBJ whole genome shotgun (WGS) entry which is preliminary data.</text>
</comment>
<feature type="region of interest" description="Disordered" evidence="1">
    <location>
        <begin position="1"/>
        <end position="93"/>
    </location>
</feature>
<feature type="compositionally biased region" description="Basic residues" evidence="1">
    <location>
        <begin position="71"/>
        <end position="84"/>
    </location>
</feature>
<dbReference type="EMBL" id="JAYMGO010000006">
    <property type="protein sequence ID" value="KAL1273336.1"/>
    <property type="molecule type" value="Genomic_DNA"/>
</dbReference>
<reference evidence="2 3" key="1">
    <citation type="submission" date="2023-09" db="EMBL/GenBank/DDBJ databases">
        <authorList>
            <person name="Wang M."/>
        </authorList>
    </citation>
    <scope>NUCLEOTIDE SEQUENCE [LARGE SCALE GENOMIC DNA]</scope>
    <source>
        <strain evidence="2">GT-2023</strain>
        <tissue evidence="2">Liver</tissue>
    </source>
</reference>